<dbReference type="SUPFAM" id="SSF53335">
    <property type="entry name" value="S-adenosyl-L-methionine-dependent methyltransferases"/>
    <property type="match status" value="1"/>
</dbReference>
<keyword evidence="8" id="KW-1185">Reference proteome</keyword>
<evidence type="ECO:0000313" key="11">
    <source>
        <dbReference type="RefSeq" id="XP_030049804.1"/>
    </source>
</evidence>
<evidence type="ECO:0000313" key="9">
    <source>
        <dbReference type="RefSeq" id="XP_030049802.1"/>
    </source>
</evidence>
<reference evidence="9 10" key="1">
    <citation type="submission" date="2025-04" db="UniProtKB">
        <authorList>
            <consortium name="RefSeq"/>
        </authorList>
    </citation>
    <scope>IDENTIFICATION</scope>
</reference>
<evidence type="ECO:0000313" key="13">
    <source>
        <dbReference type="RefSeq" id="XP_030049806.1"/>
    </source>
</evidence>
<evidence type="ECO:0000313" key="8">
    <source>
        <dbReference type="Proteomes" id="UP000515156"/>
    </source>
</evidence>
<dbReference type="RefSeq" id="XP_030049807.1">
    <property type="nucleotide sequence ID" value="XM_030193947.1"/>
</dbReference>
<evidence type="ECO:0000256" key="1">
    <source>
        <dbReference type="ARBA" id="ARBA00012880"/>
    </source>
</evidence>
<dbReference type="GeneID" id="115463446"/>
<dbReference type="GO" id="GO:0042417">
    <property type="term" value="P:dopamine metabolic process"/>
    <property type="evidence" value="ECO:0007669"/>
    <property type="project" value="TreeGrafter"/>
</dbReference>
<sequence length="259" mass="29253">MLYMVALAAGIVLVGILLVHRQVRRNGRWALWWHDRVDENIRDFLTRISRPERILAYVKKHAVPGDAESVANAIDAYCSGVEWAMNIGIDKGKILDRVVSETDPDTVLELGTYCGYSTVRIGKLLRPEARLITIEMNPDYAKVAKQIIALAGLDSKVEILVGSSSELIPQLKKKLDIKTLDLVFIDHWKECYLPDTRCLEESGLLHKGTVLLADNVVCPGAPEYVKYIRNSSRYRSEYFSSRLEYLQVEDGLEKSVFLG</sequence>
<keyword evidence="4" id="KW-0949">S-adenosyl-L-methionine</keyword>
<evidence type="ECO:0000256" key="2">
    <source>
        <dbReference type="ARBA" id="ARBA00022603"/>
    </source>
</evidence>
<dbReference type="RefSeq" id="XP_030049806.1">
    <property type="nucleotide sequence ID" value="XM_030193946.1"/>
</dbReference>
<dbReference type="PANTHER" id="PTHR43836:SF10">
    <property type="entry name" value="CATECHOL O-METHYLTRANSFERASE B"/>
    <property type="match status" value="1"/>
</dbReference>
<dbReference type="RefSeq" id="XP_030049803.1">
    <property type="nucleotide sequence ID" value="XM_030193943.1"/>
</dbReference>
<gene>
    <name evidence="9 10 11 12 13 14" type="primary">LOC115463446</name>
</gene>
<dbReference type="AlphaFoldDB" id="A0A6P7X2L2"/>
<keyword evidence="6" id="KW-0128">Catecholamine metabolism</keyword>
<dbReference type="RefSeq" id="XP_030049802.1">
    <property type="nucleotide sequence ID" value="XM_030193942.1"/>
</dbReference>
<evidence type="ECO:0000313" key="10">
    <source>
        <dbReference type="RefSeq" id="XP_030049803.1"/>
    </source>
</evidence>
<comment type="similarity">
    <text evidence="7">Belongs to the class I-like SAM-binding methyltransferase superfamily. Cation-dependent O-methyltransferase family.</text>
</comment>
<evidence type="ECO:0000313" key="14">
    <source>
        <dbReference type="RefSeq" id="XP_030049807.1"/>
    </source>
</evidence>
<dbReference type="Proteomes" id="UP000515156">
    <property type="component" value="Chromosome 2"/>
</dbReference>
<dbReference type="RefSeq" id="XP_030049804.1">
    <property type="nucleotide sequence ID" value="XM_030193944.1"/>
</dbReference>
<dbReference type="OrthoDB" id="186626at2759"/>
<proteinExistence type="inferred from homology"/>
<dbReference type="GO" id="GO:0016206">
    <property type="term" value="F:catechol O-methyltransferase activity"/>
    <property type="evidence" value="ECO:0007669"/>
    <property type="project" value="UniProtKB-EC"/>
</dbReference>
<evidence type="ECO:0000256" key="7">
    <source>
        <dbReference type="ARBA" id="ARBA00023453"/>
    </source>
</evidence>
<dbReference type="PANTHER" id="PTHR43836">
    <property type="entry name" value="CATECHOL O-METHYLTRANSFERASE 1-RELATED"/>
    <property type="match status" value="1"/>
</dbReference>
<dbReference type="InterPro" id="IPR029063">
    <property type="entry name" value="SAM-dependent_MTases_sf"/>
</dbReference>
<dbReference type="Pfam" id="PF01596">
    <property type="entry name" value="Methyltransf_3"/>
    <property type="match status" value="1"/>
</dbReference>
<dbReference type="KEGG" id="muo:115463446"/>
<dbReference type="FunFam" id="3.40.50.150:FF:000054">
    <property type="entry name" value="Catechol O-methyltransferase"/>
    <property type="match status" value="1"/>
</dbReference>
<dbReference type="EC" id="2.1.1.6" evidence="1"/>
<accession>A0A6P7X2L2</accession>
<protein>
    <recommendedName>
        <fullName evidence="1">catechol O-methyltransferase</fullName>
        <ecNumber evidence="1">2.1.1.6</ecNumber>
    </recommendedName>
</protein>
<dbReference type="GO" id="GO:0032502">
    <property type="term" value="P:developmental process"/>
    <property type="evidence" value="ECO:0007669"/>
    <property type="project" value="TreeGrafter"/>
</dbReference>
<dbReference type="PROSITE" id="PS51682">
    <property type="entry name" value="SAM_OMT_I"/>
    <property type="match status" value="1"/>
</dbReference>
<dbReference type="RefSeq" id="XP_030049805.1">
    <property type="nucleotide sequence ID" value="XM_030193945.1"/>
</dbReference>
<keyword evidence="5" id="KW-0531">Neurotransmitter degradation</keyword>
<evidence type="ECO:0000256" key="6">
    <source>
        <dbReference type="ARBA" id="ARBA00022939"/>
    </source>
</evidence>
<keyword evidence="3" id="KW-0808">Transferase</keyword>
<keyword evidence="2" id="KW-0489">Methyltransferase</keyword>
<evidence type="ECO:0000256" key="5">
    <source>
        <dbReference type="ARBA" id="ARBA00022867"/>
    </source>
</evidence>
<dbReference type="GO" id="GO:0042424">
    <property type="term" value="P:catecholamine catabolic process"/>
    <property type="evidence" value="ECO:0007669"/>
    <property type="project" value="TreeGrafter"/>
</dbReference>
<dbReference type="InterPro" id="IPR002935">
    <property type="entry name" value="SAM_O-MeTrfase"/>
</dbReference>
<evidence type="ECO:0000313" key="12">
    <source>
        <dbReference type="RefSeq" id="XP_030049805.1"/>
    </source>
</evidence>
<organism evidence="8 9">
    <name type="scientific">Microcaecilia unicolor</name>
    <dbReference type="NCBI Taxonomy" id="1415580"/>
    <lineage>
        <taxon>Eukaryota</taxon>
        <taxon>Metazoa</taxon>
        <taxon>Chordata</taxon>
        <taxon>Craniata</taxon>
        <taxon>Vertebrata</taxon>
        <taxon>Euteleostomi</taxon>
        <taxon>Amphibia</taxon>
        <taxon>Gymnophiona</taxon>
        <taxon>Siphonopidae</taxon>
        <taxon>Microcaecilia</taxon>
    </lineage>
</organism>
<name>A0A6P7X2L2_9AMPH</name>
<dbReference type="Gene3D" id="3.40.50.150">
    <property type="entry name" value="Vaccinia Virus protein VP39"/>
    <property type="match status" value="1"/>
</dbReference>
<dbReference type="CDD" id="cd02440">
    <property type="entry name" value="AdoMet_MTases"/>
    <property type="match status" value="1"/>
</dbReference>
<dbReference type="GO" id="GO:0032259">
    <property type="term" value="P:methylation"/>
    <property type="evidence" value="ECO:0007669"/>
    <property type="project" value="UniProtKB-KW"/>
</dbReference>
<evidence type="ECO:0000256" key="3">
    <source>
        <dbReference type="ARBA" id="ARBA00022679"/>
    </source>
</evidence>
<evidence type="ECO:0000256" key="4">
    <source>
        <dbReference type="ARBA" id="ARBA00022691"/>
    </source>
</evidence>